<protein>
    <recommendedName>
        <fullName evidence="4">WW domain-containing protein</fullName>
    </recommendedName>
</protein>
<organism evidence="2 3">
    <name type="scientific">Mycena venus</name>
    <dbReference type="NCBI Taxonomy" id="2733690"/>
    <lineage>
        <taxon>Eukaryota</taxon>
        <taxon>Fungi</taxon>
        <taxon>Dikarya</taxon>
        <taxon>Basidiomycota</taxon>
        <taxon>Agaricomycotina</taxon>
        <taxon>Agaricomycetes</taxon>
        <taxon>Agaricomycetidae</taxon>
        <taxon>Agaricales</taxon>
        <taxon>Marasmiineae</taxon>
        <taxon>Mycenaceae</taxon>
        <taxon>Mycena</taxon>
    </lineage>
</organism>
<dbReference type="OrthoDB" id="2674421at2759"/>
<dbReference type="EMBL" id="JACAZI010000023">
    <property type="protein sequence ID" value="KAF7336161.1"/>
    <property type="molecule type" value="Genomic_DNA"/>
</dbReference>
<feature type="transmembrane region" description="Helical" evidence="1">
    <location>
        <begin position="451"/>
        <end position="469"/>
    </location>
</feature>
<evidence type="ECO:0000313" key="3">
    <source>
        <dbReference type="Proteomes" id="UP000620124"/>
    </source>
</evidence>
<keyword evidence="1" id="KW-0472">Membrane</keyword>
<gene>
    <name evidence="2" type="ORF">MVEN_02163500</name>
</gene>
<keyword evidence="1" id="KW-0812">Transmembrane</keyword>
<accession>A0A8H7CH53</accession>
<evidence type="ECO:0000313" key="2">
    <source>
        <dbReference type="EMBL" id="KAF7336161.1"/>
    </source>
</evidence>
<comment type="caution">
    <text evidence="2">The sequence shown here is derived from an EMBL/GenBank/DDBJ whole genome shotgun (WGS) entry which is preliminary data.</text>
</comment>
<dbReference type="Proteomes" id="UP000620124">
    <property type="component" value="Unassembled WGS sequence"/>
</dbReference>
<keyword evidence="3" id="KW-1185">Reference proteome</keyword>
<evidence type="ECO:0008006" key="4">
    <source>
        <dbReference type="Google" id="ProtNLM"/>
    </source>
</evidence>
<proteinExistence type="predicted"/>
<evidence type="ECO:0000256" key="1">
    <source>
        <dbReference type="SAM" id="Phobius"/>
    </source>
</evidence>
<dbReference type="AlphaFoldDB" id="A0A8H7CH53"/>
<keyword evidence="1" id="KW-1133">Transmembrane helix</keyword>
<sequence>MDALNFETPIGEGLWSPGSLRPITSHSTNRYAKRALADPFIMEIPPGLFMRSKEPEPGYLPPLWSAHIHPEGQLYFVHEGSLRVVMHRPETLEIAWCWIRYIEGLISDAEITVSGDIELFLQLEGPDCAYYFVDHATCTQFWLESSDTERLDLPTVTSTSQLRIVLEQLYWVHVEHFPMHLQPLPISKLEEIISIFQHGLCDQMTSRGSTFNYTAKDCTVFVNILLGCRGNMNNGHTTWIIARLWSIVGTNEPLDFFTNNFFPDHNRYLTFYGEENSRLSREQSVLWDPEPKYPWISSLLAYCTFKTSDLHLARLDDVFVDHMVYADRWEQLVGDCLREWRVTMSGALAGIALHLPIFVLESPLPTMSIASTALLISSLGSSVFLNHVYEPMEHLTATDAMNYLDDIESPVFKFQFTALAFSLPKALLLWGYLILLANGLLVVIKYLGVEAAFGLAGLFLLVAFTLYGTTSATSWSNVMNISWWGRTEAAIPIV</sequence>
<name>A0A8H7CH53_9AGAR</name>
<feature type="transmembrane region" description="Helical" evidence="1">
    <location>
        <begin position="427"/>
        <end position="444"/>
    </location>
</feature>
<reference evidence="2" key="1">
    <citation type="submission" date="2020-05" db="EMBL/GenBank/DDBJ databases">
        <title>Mycena genomes resolve the evolution of fungal bioluminescence.</title>
        <authorList>
            <person name="Tsai I.J."/>
        </authorList>
    </citation>
    <scope>NUCLEOTIDE SEQUENCE</scope>
    <source>
        <strain evidence="2">CCC161011</strain>
    </source>
</reference>